<organism evidence="6 7">
    <name type="scientific">Sphaerobolus stellatus (strain SS14)</name>
    <dbReference type="NCBI Taxonomy" id="990650"/>
    <lineage>
        <taxon>Eukaryota</taxon>
        <taxon>Fungi</taxon>
        <taxon>Dikarya</taxon>
        <taxon>Basidiomycota</taxon>
        <taxon>Agaricomycotina</taxon>
        <taxon>Agaricomycetes</taxon>
        <taxon>Phallomycetidae</taxon>
        <taxon>Geastrales</taxon>
        <taxon>Sphaerobolaceae</taxon>
        <taxon>Sphaerobolus</taxon>
    </lineage>
</organism>
<feature type="domain" description="SUI1" evidence="4">
    <location>
        <begin position="499"/>
        <end position="573"/>
    </location>
</feature>
<evidence type="ECO:0000313" key="6">
    <source>
        <dbReference type="EMBL" id="KIJ34908.1"/>
    </source>
</evidence>
<accession>A0A0C9TX01</accession>
<dbReference type="Proteomes" id="UP000054279">
    <property type="component" value="Unassembled WGS sequence"/>
</dbReference>
<feature type="region of interest" description="Disordered" evidence="3">
    <location>
        <begin position="355"/>
        <end position="380"/>
    </location>
</feature>
<dbReference type="Pfam" id="PF26292">
    <property type="entry name" value="PUA_elF2D"/>
    <property type="match status" value="1"/>
</dbReference>
<feature type="compositionally biased region" description="Basic and acidic residues" evidence="3">
    <location>
        <begin position="208"/>
        <end position="217"/>
    </location>
</feature>
<dbReference type="InterPro" id="IPR057429">
    <property type="entry name" value="WH_eIF2D"/>
</dbReference>
<dbReference type="InterPro" id="IPR036877">
    <property type="entry name" value="SUI1_dom_sf"/>
</dbReference>
<dbReference type="CDD" id="cd11608">
    <property type="entry name" value="eIF2D_C"/>
    <property type="match status" value="1"/>
</dbReference>
<dbReference type="InterPro" id="IPR004521">
    <property type="entry name" value="Uncharacterised_CHP00451"/>
</dbReference>
<dbReference type="FunFam" id="3.30.780.10:FF:000008">
    <property type="entry name" value="eukaryotic translation initiation factor 2D"/>
    <property type="match status" value="1"/>
</dbReference>
<dbReference type="Gene3D" id="3.30.780.10">
    <property type="entry name" value="SUI1-like domain"/>
    <property type="match status" value="1"/>
</dbReference>
<keyword evidence="7" id="KW-1185">Reference proteome</keyword>
<reference evidence="6 7" key="1">
    <citation type="submission" date="2014-06" db="EMBL/GenBank/DDBJ databases">
        <title>Evolutionary Origins and Diversification of the Mycorrhizal Mutualists.</title>
        <authorList>
            <consortium name="DOE Joint Genome Institute"/>
            <consortium name="Mycorrhizal Genomics Consortium"/>
            <person name="Kohler A."/>
            <person name="Kuo A."/>
            <person name="Nagy L.G."/>
            <person name="Floudas D."/>
            <person name="Copeland A."/>
            <person name="Barry K.W."/>
            <person name="Cichocki N."/>
            <person name="Veneault-Fourrey C."/>
            <person name="LaButti K."/>
            <person name="Lindquist E.A."/>
            <person name="Lipzen A."/>
            <person name="Lundell T."/>
            <person name="Morin E."/>
            <person name="Murat C."/>
            <person name="Riley R."/>
            <person name="Ohm R."/>
            <person name="Sun H."/>
            <person name="Tunlid A."/>
            <person name="Henrissat B."/>
            <person name="Grigoriev I.V."/>
            <person name="Hibbett D.S."/>
            <person name="Martin F."/>
        </authorList>
    </citation>
    <scope>NUCLEOTIDE SEQUENCE [LARGE SCALE GENOMIC DNA]</scope>
    <source>
        <strain evidence="6 7">SS14</strain>
    </source>
</reference>
<dbReference type="InterPro" id="IPR001950">
    <property type="entry name" value="SUI1"/>
</dbReference>
<evidence type="ECO:0000313" key="7">
    <source>
        <dbReference type="Proteomes" id="UP000054279"/>
    </source>
</evidence>
<evidence type="ECO:0000256" key="2">
    <source>
        <dbReference type="ARBA" id="ARBA00022490"/>
    </source>
</evidence>
<dbReference type="InterPro" id="IPR015947">
    <property type="entry name" value="PUA-like_sf"/>
</dbReference>
<dbReference type="OrthoDB" id="199771at2759"/>
<dbReference type="Pfam" id="PF17832">
    <property type="entry name" value="Pre-PUA"/>
    <property type="match status" value="1"/>
</dbReference>
<name>A0A0C9TX01_SPHS4</name>
<feature type="domain" description="DM2" evidence="5">
    <location>
        <begin position="391"/>
        <end position="475"/>
    </location>
</feature>
<dbReference type="InterPro" id="IPR039759">
    <property type="entry name" value="eIF2D_SUI1"/>
</dbReference>
<dbReference type="HOGENOM" id="CLU_012487_1_1_1"/>
<dbReference type="GO" id="GO:0003723">
    <property type="term" value="F:RNA binding"/>
    <property type="evidence" value="ECO:0007669"/>
    <property type="project" value="InterPro"/>
</dbReference>
<feature type="compositionally biased region" description="Basic and acidic residues" evidence="3">
    <location>
        <begin position="363"/>
        <end position="380"/>
    </location>
</feature>
<dbReference type="InterPro" id="IPR058886">
    <property type="entry name" value="SWIB_eIF2D"/>
</dbReference>
<dbReference type="PROSITE" id="PS50296">
    <property type="entry name" value="SUI1"/>
    <property type="match status" value="1"/>
</dbReference>
<gene>
    <name evidence="6" type="ORF">M422DRAFT_34849</name>
</gene>
<dbReference type="PANTHER" id="PTHR12217">
    <property type="entry name" value="EUKARYOTIC TRANSLATION INITIATION FACTOR 2D"/>
    <property type="match status" value="1"/>
</dbReference>
<proteinExistence type="inferred from homology"/>
<dbReference type="SUPFAM" id="SSF55159">
    <property type="entry name" value="eIF1-like"/>
    <property type="match status" value="1"/>
</dbReference>
<dbReference type="CDD" id="cd21156">
    <property type="entry name" value="PUA_eIF2d-like"/>
    <property type="match status" value="1"/>
</dbReference>
<dbReference type="GO" id="GO:0003743">
    <property type="term" value="F:translation initiation factor activity"/>
    <property type="evidence" value="ECO:0007669"/>
    <property type="project" value="InterPro"/>
</dbReference>
<evidence type="ECO:0000259" key="4">
    <source>
        <dbReference type="PROSITE" id="PS50296"/>
    </source>
</evidence>
<dbReference type="Pfam" id="PF01253">
    <property type="entry name" value="SUI1"/>
    <property type="match status" value="1"/>
</dbReference>
<dbReference type="InterPro" id="IPR048248">
    <property type="entry name" value="PUA_eIF2d-like"/>
</dbReference>
<dbReference type="InterPro" id="IPR041366">
    <property type="entry name" value="Pre-PUA"/>
</dbReference>
<dbReference type="InterPro" id="IPR036885">
    <property type="entry name" value="SWIB_MDM2_dom_sf"/>
</dbReference>
<sequence>MAFKKPFHDVKTSAPLRSSDRRKLKQRVVETFSLEPETGDLLVPDPILSLKFNTHLDEPGIRQSVAYLSAEGDPLWFTLGKVSNDLIPTVYTLWKRPNLLPTLTTPSAVIPVLMGGADLMIPGVVRYPLHVTRTNLVAVTRYISDVSLAAPPLAVGRMAVDASELNETGKGKAVYVLHTFGDNLWEMGSKAEPPEPREIAAPSGESEVDNKGGKEEPASADNEGIGIAEDSERKKSTESNTAAEGEGEATVLTLSSEEVTTILKTSVIQAIHSQLSKLPPSAFPIPSSTLYSMYVLPSRPLWSVNTATPIDIKHSTFKNLTAFLKSVEKDGLLKLKDFKGDLNILGVNPTHKEVKSHKTYRTVGDKEKQEEKKSTREKAEKGKVKDIVVRELWKPHAQSVRFFEEIGKSPKDLYSYSDIRTIINEYTASRSLVNPNDQQYINVDELLLSVLTSPKSDEDIQYIKRDEAVKRLVDRMQNWHEILLDGKDPILRKGQLKPISVVVKVRQGRKASTLVTGFETFLISPEFLSDELKRICATSTSISPIPGKGNAGMEVLVQGKQIKAVTDFLISQGVPKKWIESSEKK</sequence>
<dbReference type="PROSITE" id="PS50890">
    <property type="entry name" value="PUA"/>
    <property type="match status" value="1"/>
</dbReference>
<keyword evidence="2" id="KW-0963">Cytoplasm</keyword>
<dbReference type="NCBIfam" id="TIGR00451">
    <property type="entry name" value="unchar_dom_2"/>
    <property type="match status" value="1"/>
</dbReference>
<dbReference type="SUPFAM" id="SSF47592">
    <property type="entry name" value="SWIB/MDM2 domain"/>
    <property type="match status" value="1"/>
</dbReference>
<evidence type="ECO:0000256" key="3">
    <source>
        <dbReference type="SAM" id="MobiDB-lite"/>
    </source>
</evidence>
<protein>
    <submittedName>
        <fullName evidence="6">Uncharacterized protein</fullName>
    </submittedName>
</protein>
<dbReference type="GO" id="GO:0001731">
    <property type="term" value="P:formation of translation preinitiation complex"/>
    <property type="evidence" value="ECO:0007669"/>
    <property type="project" value="InterPro"/>
</dbReference>
<dbReference type="PANTHER" id="PTHR12217:SF4">
    <property type="entry name" value="EUKARYOTIC TRANSLATION INITIATION FACTOR 2D"/>
    <property type="match status" value="1"/>
</dbReference>
<evidence type="ECO:0000259" key="5">
    <source>
        <dbReference type="PROSITE" id="PS51925"/>
    </source>
</evidence>
<dbReference type="InterPro" id="IPR039757">
    <property type="entry name" value="EIF2D"/>
</dbReference>
<dbReference type="PROSITE" id="PS51925">
    <property type="entry name" value="SWIB_MDM2"/>
    <property type="match status" value="1"/>
</dbReference>
<dbReference type="EMBL" id="KN837194">
    <property type="protein sequence ID" value="KIJ34908.1"/>
    <property type="molecule type" value="Genomic_DNA"/>
</dbReference>
<dbReference type="Gene3D" id="3.10.400.20">
    <property type="match status" value="1"/>
</dbReference>
<dbReference type="InterPro" id="IPR003121">
    <property type="entry name" value="SWIB_MDM2_domain"/>
</dbReference>
<dbReference type="AlphaFoldDB" id="A0A0C9TX01"/>
<evidence type="ECO:0000256" key="1">
    <source>
        <dbReference type="ARBA" id="ARBA00010359"/>
    </source>
</evidence>
<dbReference type="SUPFAM" id="SSF88697">
    <property type="entry name" value="PUA domain-like"/>
    <property type="match status" value="1"/>
</dbReference>
<comment type="similarity">
    <text evidence="1">Belongs to the eIF2D family.</text>
</comment>
<dbReference type="Pfam" id="PF26291">
    <property type="entry name" value="SWIB_eIF2D"/>
    <property type="match status" value="1"/>
</dbReference>
<dbReference type="Pfam" id="PF25304">
    <property type="entry name" value="WHD_eIF2D"/>
    <property type="match status" value="1"/>
</dbReference>
<feature type="region of interest" description="Disordered" evidence="3">
    <location>
        <begin position="187"/>
        <end position="248"/>
    </location>
</feature>